<feature type="compositionally biased region" description="Gly residues" evidence="1">
    <location>
        <begin position="117"/>
        <end position="132"/>
    </location>
</feature>
<keyword evidence="4" id="KW-1185">Reference proteome</keyword>
<protein>
    <submittedName>
        <fullName evidence="3">Uncharacterized protein</fullName>
    </submittedName>
</protein>
<dbReference type="EMBL" id="POUB01000156">
    <property type="protein sequence ID" value="PZF93572.1"/>
    <property type="molecule type" value="Genomic_DNA"/>
</dbReference>
<feature type="transmembrane region" description="Helical" evidence="2">
    <location>
        <begin position="73"/>
        <end position="91"/>
    </location>
</feature>
<keyword evidence="2" id="KW-1133">Transmembrane helix</keyword>
<evidence type="ECO:0000256" key="1">
    <source>
        <dbReference type="SAM" id="MobiDB-lite"/>
    </source>
</evidence>
<feature type="transmembrane region" description="Helical" evidence="2">
    <location>
        <begin position="97"/>
        <end position="114"/>
    </location>
</feature>
<proteinExistence type="predicted"/>
<gene>
    <name evidence="3" type="ORF">C1I99_20380</name>
</gene>
<dbReference type="Proteomes" id="UP000248749">
    <property type="component" value="Unassembled WGS sequence"/>
</dbReference>
<keyword evidence="2" id="KW-0812">Transmembrane</keyword>
<keyword evidence="2" id="KW-0472">Membrane</keyword>
<evidence type="ECO:0000313" key="3">
    <source>
        <dbReference type="EMBL" id="PZF93572.1"/>
    </source>
</evidence>
<dbReference type="AlphaFoldDB" id="A0A2W2C4U2"/>
<organism evidence="3 4">
    <name type="scientific">Micromonospora deserti</name>
    <dbReference type="NCBI Taxonomy" id="2070366"/>
    <lineage>
        <taxon>Bacteria</taxon>
        <taxon>Bacillati</taxon>
        <taxon>Actinomycetota</taxon>
        <taxon>Actinomycetes</taxon>
        <taxon>Micromonosporales</taxon>
        <taxon>Micromonosporaceae</taxon>
        <taxon>Micromonospora</taxon>
    </lineage>
</organism>
<name>A0A2W2C4U2_9ACTN</name>
<evidence type="ECO:0000313" key="4">
    <source>
        <dbReference type="Proteomes" id="UP000248749"/>
    </source>
</evidence>
<comment type="caution">
    <text evidence="3">The sequence shown here is derived from an EMBL/GenBank/DDBJ whole genome shotgun (WGS) entry which is preliminary data.</text>
</comment>
<feature type="region of interest" description="Disordered" evidence="1">
    <location>
        <begin position="117"/>
        <end position="146"/>
    </location>
</feature>
<accession>A0A2W2C4U2</accession>
<evidence type="ECO:0000256" key="2">
    <source>
        <dbReference type="SAM" id="Phobius"/>
    </source>
</evidence>
<reference evidence="3 4" key="1">
    <citation type="submission" date="2018-01" db="EMBL/GenBank/DDBJ databases">
        <title>Draft genome sequence of Salinispora sp. 13K206.</title>
        <authorList>
            <person name="Sahin N."/>
            <person name="Saygin H."/>
            <person name="Ay H."/>
        </authorList>
    </citation>
    <scope>NUCLEOTIDE SEQUENCE [LARGE SCALE GENOMIC DNA]</scope>
    <source>
        <strain evidence="3 4">13K206</strain>
    </source>
</reference>
<sequence>MRDEAAGIAPVSGARVAGWVRVHPMSSWQQQMHPKSAETRPGGGWMVQTQTVGPAEYHQEMAKSDNGPGQPAVWAWPVGILIGLGIGLAAFGDASGVAIGMGIGIAFALAFSAATRGRGGGAATGGRGGDAPTGGRDGEEDSDGRS</sequence>